<dbReference type="OrthoDB" id="660348at2759"/>
<accession>D8TYL8</accession>
<dbReference type="GO" id="GO:0005737">
    <property type="term" value="C:cytoplasm"/>
    <property type="evidence" value="ECO:0007669"/>
    <property type="project" value="UniProtKB-SubCell"/>
</dbReference>
<dbReference type="InterPro" id="IPR018545">
    <property type="entry name" value="Btz_dom"/>
</dbReference>
<feature type="compositionally biased region" description="Low complexity" evidence="13">
    <location>
        <begin position="652"/>
        <end position="670"/>
    </location>
</feature>
<evidence type="ECO:0000256" key="9">
    <source>
        <dbReference type="ARBA" id="ARBA00022884"/>
    </source>
</evidence>
<feature type="region of interest" description="Disordered" evidence="13">
    <location>
        <begin position="164"/>
        <end position="474"/>
    </location>
</feature>
<dbReference type="GO" id="GO:0006397">
    <property type="term" value="P:mRNA processing"/>
    <property type="evidence" value="ECO:0007669"/>
    <property type="project" value="UniProtKB-KW"/>
</dbReference>
<feature type="region of interest" description="Disordered" evidence="13">
    <location>
        <begin position="652"/>
        <end position="743"/>
    </location>
</feature>
<proteinExistence type="inferred from homology"/>
<feature type="compositionally biased region" description="Acidic residues" evidence="13">
    <location>
        <begin position="1"/>
        <end position="11"/>
    </location>
</feature>
<feature type="compositionally biased region" description="Gly residues" evidence="13">
    <location>
        <begin position="525"/>
        <end position="535"/>
    </location>
</feature>
<comment type="similarity">
    <text evidence="3">Belongs to the CASC3 family.</text>
</comment>
<feature type="domain" description="Btz" evidence="14">
    <location>
        <begin position="76"/>
        <end position="186"/>
    </location>
</feature>
<feature type="compositionally biased region" description="Gly residues" evidence="13">
    <location>
        <begin position="414"/>
        <end position="430"/>
    </location>
</feature>
<evidence type="ECO:0000256" key="4">
    <source>
        <dbReference type="ARBA" id="ARBA00022448"/>
    </source>
</evidence>
<feature type="region of interest" description="Disordered" evidence="13">
    <location>
        <begin position="1"/>
        <end position="152"/>
    </location>
</feature>
<dbReference type="GO" id="GO:0008380">
    <property type="term" value="P:RNA splicing"/>
    <property type="evidence" value="ECO:0007669"/>
    <property type="project" value="UniProtKB-KW"/>
</dbReference>
<dbReference type="EMBL" id="GL378345">
    <property type="protein sequence ID" value="EFJ47332.1"/>
    <property type="molecule type" value="Genomic_DNA"/>
</dbReference>
<dbReference type="Proteomes" id="UP000001058">
    <property type="component" value="Unassembled WGS sequence"/>
</dbReference>
<evidence type="ECO:0000313" key="15">
    <source>
        <dbReference type="EMBL" id="EFJ47332.1"/>
    </source>
</evidence>
<feature type="compositionally biased region" description="Low complexity" evidence="13">
    <location>
        <begin position="564"/>
        <end position="592"/>
    </location>
</feature>
<dbReference type="SMART" id="SM01044">
    <property type="entry name" value="Btz"/>
    <property type="match status" value="1"/>
</dbReference>
<evidence type="ECO:0000256" key="3">
    <source>
        <dbReference type="ARBA" id="ARBA00009548"/>
    </source>
</evidence>
<evidence type="ECO:0000259" key="14">
    <source>
        <dbReference type="SMART" id="SM01044"/>
    </source>
</evidence>
<dbReference type="KEGG" id="vcn:VOLCADRAFT_92106"/>
<keyword evidence="5" id="KW-0963">Cytoplasm</keyword>
<dbReference type="GO" id="GO:0003729">
    <property type="term" value="F:mRNA binding"/>
    <property type="evidence" value="ECO:0007669"/>
    <property type="project" value="InterPro"/>
</dbReference>
<keyword evidence="10" id="KW-0866">Nonsense-mediated mRNA decay</keyword>
<reference evidence="15 16" key="1">
    <citation type="journal article" date="2010" name="Science">
        <title>Genomic analysis of organismal complexity in the multicellular green alga Volvox carteri.</title>
        <authorList>
            <person name="Prochnik S.E."/>
            <person name="Umen J."/>
            <person name="Nedelcu A.M."/>
            <person name="Hallmann A."/>
            <person name="Miller S.M."/>
            <person name="Nishii I."/>
            <person name="Ferris P."/>
            <person name="Kuo A."/>
            <person name="Mitros T."/>
            <person name="Fritz-Laylin L.K."/>
            <person name="Hellsten U."/>
            <person name="Chapman J."/>
            <person name="Simakov O."/>
            <person name="Rensing S.A."/>
            <person name="Terry A."/>
            <person name="Pangilinan J."/>
            <person name="Kapitonov V."/>
            <person name="Jurka J."/>
            <person name="Salamov A."/>
            <person name="Shapiro H."/>
            <person name="Schmutz J."/>
            <person name="Grimwood J."/>
            <person name="Lindquist E."/>
            <person name="Lucas S."/>
            <person name="Grigoriev I.V."/>
            <person name="Schmitt R."/>
            <person name="Kirk D."/>
            <person name="Rokhsar D.S."/>
        </authorList>
    </citation>
    <scope>NUCLEOTIDE SEQUENCE [LARGE SCALE GENOMIC DNA]</scope>
    <source>
        <strain evidence="16">f. Nagariensis / Eve</strain>
    </source>
</reference>
<feature type="compositionally biased region" description="Basic and acidic residues" evidence="13">
    <location>
        <begin position="353"/>
        <end position="364"/>
    </location>
</feature>
<feature type="compositionally biased region" description="Gly residues" evidence="13">
    <location>
        <begin position="187"/>
        <end position="217"/>
    </location>
</feature>
<evidence type="ECO:0000313" key="16">
    <source>
        <dbReference type="Proteomes" id="UP000001058"/>
    </source>
</evidence>
<evidence type="ECO:0000256" key="1">
    <source>
        <dbReference type="ARBA" id="ARBA00004123"/>
    </source>
</evidence>
<evidence type="ECO:0000256" key="2">
    <source>
        <dbReference type="ARBA" id="ARBA00004496"/>
    </source>
</evidence>
<comment type="subcellular location">
    <subcellularLocation>
        <location evidence="2">Cytoplasm</location>
    </subcellularLocation>
    <subcellularLocation>
        <location evidence="1">Nucleus</location>
    </subcellularLocation>
</comment>
<keyword evidence="7" id="KW-0509">mRNA transport</keyword>
<dbReference type="eggNOG" id="ENOG502R37X">
    <property type="taxonomic scope" value="Eukaryota"/>
</dbReference>
<organism evidence="16">
    <name type="scientific">Volvox carteri f. nagariensis</name>
    <dbReference type="NCBI Taxonomy" id="3068"/>
    <lineage>
        <taxon>Eukaryota</taxon>
        <taxon>Viridiplantae</taxon>
        <taxon>Chlorophyta</taxon>
        <taxon>core chlorophytes</taxon>
        <taxon>Chlorophyceae</taxon>
        <taxon>CS clade</taxon>
        <taxon>Chlamydomonadales</taxon>
        <taxon>Volvocaceae</taxon>
        <taxon>Volvox</taxon>
    </lineage>
</organism>
<evidence type="ECO:0000256" key="10">
    <source>
        <dbReference type="ARBA" id="ARBA00023161"/>
    </source>
</evidence>
<dbReference type="GO" id="GO:0051028">
    <property type="term" value="P:mRNA transport"/>
    <property type="evidence" value="ECO:0007669"/>
    <property type="project" value="UniProtKB-KW"/>
</dbReference>
<feature type="compositionally biased region" description="Basic and acidic residues" evidence="13">
    <location>
        <begin position="141"/>
        <end position="152"/>
    </location>
</feature>
<dbReference type="InParanoid" id="D8TYL8"/>
<evidence type="ECO:0000256" key="11">
    <source>
        <dbReference type="ARBA" id="ARBA00023187"/>
    </source>
</evidence>
<dbReference type="GO" id="GO:0006417">
    <property type="term" value="P:regulation of translation"/>
    <property type="evidence" value="ECO:0007669"/>
    <property type="project" value="UniProtKB-KW"/>
</dbReference>
<dbReference type="Pfam" id="PF09405">
    <property type="entry name" value="Btz"/>
    <property type="match status" value="1"/>
</dbReference>
<name>D8TYL8_VOLCA</name>
<gene>
    <name evidence="15" type="ORF">VOLCADRAFT_92106</name>
</gene>
<dbReference type="AlphaFoldDB" id="D8TYL8"/>
<keyword evidence="4" id="KW-0813">Transport</keyword>
<feature type="compositionally biased region" description="Gly residues" evidence="13">
    <location>
        <begin position="294"/>
        <end position="309"/>
    </location>
</feature>
<keyword evidence="11" id="KW-0508">mRNA splicing</keyword>
<dbReference type="PANTHER" id="PTHR46837:SF5">
    <property type="entry name" value="PROTEIN MLN51 HOMOLOG"/>
    <property type="match status" value="1"/>
</dbReference>
<feature type="compositionally biased region" description="Basic and acidic residues" evidence="13">
    <location>
        <begin position="48"/>
        <end position="63"/>
    </location>
</feature>
<protein>
    <recommendedName>
        <fullName evidence="14">Btz domain-containing protein</fullName>
    </recommendedName>
</protein>
<evidence type="ECO:0000256" key="12">
    <source>
        <dbReference type="ARBA" id="ARBA00023242"/>
    </source>
</evidence>
<dbReference type="GO" id="GO:0000184">
    <property type="term" value="P:nuclear-transcribed mRNA catabolic process, nonsense-mediated decay"/>
    <property type="evidence" value="ECO:0007669"/>
    <property type="project" value="UniProtKB-KW"/>
</dbReference>
<dbReference type="STRING" id="3068.D8TYL8"/>
<dbReference type="RefSeq" id="XP_002951521.1">
    <property type="nucleotide sequence ID" value="XM_002951475.1"/>
</dbReference>
<feature type="compositionally biased region" description="Acidic residues" evidence="13">
    <location>
        <begin position="76"/>
        <end position="93"/>
    </location>
</feature>
<evidence type="ECO:0000256" key="5">
    <source>
        <dbReference type="ARBA" id="ARBA00022490"/>
    </source>
</evidence>
<evidence type="ECO:0000256" key="8">
    <source>
        <dbReference type="ARBA" id="ARBA00022845"/>
    </source>
</evidence>
<feature type="compositionally biased region" description="Gly residues" evidence="13">
    <location>
        <begin position="365"/>
        <end position="380"/>
    </location>
</feature>
<evidence type="ECO:0000256" key="13">
    <source>
        <dbReference type="SAM" id="MobiDB-lite"/>
    </source>
</evidence>
<dbReference type="PANTHER" id="PTHR46837">
    <property type="entry name" value="PROTEIN MLN51 HOMOLOG"/>
    <property type="match status" value="1"/>
</dbReference>
<feature type="region of interest" description="Disordered" evidence="13">
    <location>
        <begin position="525"/>
        <end position="608"/>
    </location>
</feature>
<keyword evidence="9" id="KW-0694">RNA-binding</keyword>
<keyword evidence="8" id="KW-0810">Translation regulation</keyword>
<keyword evidence="16" id="KW-1185">Reference proteome</keyword>
<feature type="compositionally biased region" description="Pro residues" evidence="13">
    <location>
        <begin position="671"/>
        <end position="688"/>
    </location>
</feature>
<sequence length="883" mass="90417">MSADAGEDEAVLDVKVPTRRRRASDDEADEVEFHDATECAASVADSQAVDREDQVVDESRSVDGYENGSTPGLEGAGDEEVVGTEEPSSEQDQTEQVLADQKKAKLREPFEVPTSGAFWLHDDRFGGDEPQTEAPRPSGAVERKARSDTEGRWLHDKFGTLELGEAADDDDTENAFSNYRRGRGRGIRSGGVGGGSHGGGVGGGGRGSNLTAGGRGRGVGRGRGGRYVNSTNDSSEPVDAGIPALGLHDTQEALPQRQLRAPRSTARSPAVSLPFPLAEDPGVAGNYTAATLGSGRGRGGPPGVRGGSRSGEPTGRGRGERSRSLEPPAAPRDNGFGSETGSGRGRGLAGRGRGREGASRDDGVLGRGGYGRGVGRGYAGRGTDAAPESNGGIGAHEGGRGRGRSAGRSAGDYQGRGSGLERGFGAGRGLPPGQQQPYRKADRVVDEEFPPLPSSGPPRQSVAATLQGADMPPGVSIGGHAAAATASAVDAAAPATQGVRRYSRMAGKVGGGPGGAGDANAGFGVGGAAAAGGSGATAAGPENGHARGGAGEGGAPARTSKLSAAAPTFEPSPAAAAAAGHAGRQPQQAQQAPPHPQQQPVPSVPMAFGAPLQPMTVVATGPPVQPMAGMVSEQQGGGFTPQTGMAYMYQHPQQQHMQHPPQQHMQQQHMAPPPMPQQQHTPPPPPQQPQQQQQHTQAPPQQVPTGGYMAGSMQQQQHAPVSGVPQQGGMMGGGGGSPMAQTQGSGTPYAFMGAMMYGASPAEVEAWYQDAYQKALATGMDPQQAYSAVQGYVQGLNMAYTVMEQQRRQQQQMGAGAYGGSAQPPPQMQVQAPPAGVAAYETAAKALCPLALSPNAHTGEELTELRVIHVLLSPSLPRRLNDK</sequence>
<dbReference type="InterPro" id="IPR044796">
    <property type="entry name" value="MLN51_plant"/>
</dbReference>
<keyword evidence="12" id="KW-0539">Nucleus</keyword>
<feature type="compositionally biased region" description="Basic and acidic residues" evidence="13">
    <location>
        <begin position="100"/>
        <end position="110"/>
    </location>
</feature>
<evidence type="ECO:0000256" key="6">
    <source>
        <dbReference type="ARBA" id="ARBA00022664"/>
    </source>
</evidence>
<dbReference type="GO" id="GO:0035145">
    <property type="term" value="C:exon-exon junction complex"/>
    <property type="evidence" value="ECO:0007669"/>
    <property type="project" value="InterPro"/>
</dbReference>
<feature type="compositionally biased region" description="Basic and acidic residues" evidence="13">
    <location>
        <begin position="315"/>
        <end position="324"/>
    </location>
</feature>
<dbReference type="GeneID" id="9615692"/>
<keyword evidence="6" id="KW-0507">mRNA processing</keyword>
<evidence type="ECO:0000256" key="7">
    <source>
        <dbReference type="ARBA" id="ARBA00022816"/>
    </source>
</evidence>
<feature type="compositionally biased region" description="Gly residues" evidence="13">
    <location>
        <begin position="338"/>
        <end position="351"/>
    </location>
</feature>
<feature type="compositionally biased region" description="Pro residues" evidence="13">
    <location>
        <begin position="593"/>
        <end position="603"/>
    </location>
</feature>
<feature type="compositionally biased region" description="Low complexity" evidence="13">
    <location>
        <begin position="689"/>
        <end position="700"/>
    </location>
</feature>